<dbReference type="CDD" id="cd00033">
    <property type="entry name" value="CCP"/>
    <property type="match status" value="3"/>
</dbReference>
<evidence type="ECO:0000256" key="2">
    <source>
        <dbReference type="ARBA" id="ARBA00022729"/>
    </source>
</evidence>
<dbReference type="Proteomes" id="UP000694522">
    <property type="component" value="Unplaced"/>
</dbReference>
<accession>A0A8B9F3C0</accession>
<dbReference type="AlphaFoldDB" id="A0A8B9F3C0"/>
<evidence type="ECO:0000313" key="9">
    <source>
        <dbReference type="Proteomes" id="UP000694522"/>
    </source>
</evidence>
<dbReference type="SUPFAM" id="SSF57535">
    <property type="entry name" value="Complement control module/SCR domain"/>
    <property type="match status" value="3"/>
</dbReference>
<evidence type="ECO:0000313" key="8">
    <source>
        <dbReference type="Ensembl" id="ENSACOP00000003780.1"/>
    </source>
</evidence>
<evidence type="ECO:0000256" key="4">
    <source>
        <dbReference type="ARBA" id="ARBA00023157"/>
    </source>
</evidence>
<feature type="compositionally biased region" description="Low complexity" evidence="6">
    <location>
        <begin position="1"/>
        <end position="14"/>
    </location>
</feature>
<keyword evidence="9" id="KW-1185">Reference proteome</keyword>
<feature type="domain" description="Sushi" evidence="7">
    <location>
        <begin position="299"/>
        <end position="359"/>
    </location>
</feature>
<dbReference type="FunFam" id="2.10.70.10:FF:000014">
    <property type="entry name" value="Membrane cofactor protein"/>
    <property type="match status" value="2"/>
</dbReference>
<dbReference type="Gene3D" id="2.10.70.10">
    <property type="entry name" value="Complement Module, domain 1"/>
    <property type="match status" value="3"/>
</dbReference>
<evidence type="ECO:0000259" key="7">
    <source>
        <dbReference type="PROSITE" id="PS50923"/>
    </source>
</evidence>
<proteinExistence type="predicted"/>
<dbReference type="InterPro" id="IPR035976">
    <property type="entry name" value="Sushi/SCR/CCP_sf"/>
</dbReference>
<evidence type="ECO:0000256" key="6">
    <source>
        <dbReference type="SAM" id="MobiDB-lite"/>
    </source>
</evidence>
<feature type="domain" description="Sushi" evidence="7">
    <location>
        <begin position="74"/>
        <end position="138"/>
    </location>
</feature>
<keyword evidence="1 5" id="KW-0768">Sushi</keyword>
<feature type="domain" description="Sushi" evidence="7">
    <location>
        <begin position="139"/>
        <end position="197"/>
    </location>
</feature>
<comment type="caution">
    <text evidence="5">Lacks conserved residue(s) required for the propagation of feature annotation.</text>
</comment>
<organism evidence="8 9">
    <name type="scientific">Amazona collaria</name>
    <name type="common">yellow-billed parrot</name>
    <dbReference type="NCBI Taxonomy" id="241587"/>
    <lineage>
        <taxon>Eukaryota</taxon>
        <taxon>Metazoa</taxon>
        <taxon>Chordata</taxon>
        <taxon>Craniata</taxon>
        <taxon>Vertebrata</taxon>
        <taxon>Euteleostomi</taxon>
        <taxon>Archelosauria</taxon>
        <taxon>Archosauria</taxon>
        <taxon>Dinosauria</taxon>
        <taxon>Saurischia</taxon>
        <taxon>Theropoda</taxon>
        <taxon>Coelurosauria</taxon>
        <taxon>Aves</taxon>
        <taxon>Neognathae</taxon>
        <taxon>Neoaves</taxon>
        <taxon>Telluraves</taxon>
        <taxon>Australaves</taxon>
        <taxon>Psittaciformes</taxon>
        <taxon>Psittacidae</taxon>
        <taxon>Amazona</taxon>
    </lineage>
</organism>
<evidence type="ECO:0000256" key="5">
    <source>
        <dbReference type="PROSITE-ProRule" id="PRU00302"/>
    </source>
</evidence>
<feature type="disulfide bond" evidence="5">
    <location>
        <begin position="301"/>
        <end position="344"/>
    </location>
</feature>
<protein>
    <recommendedName>
        <fullName evidence="7">Sushi domain-containing protein</fullName>
    </recommendedName>
</protein>
<feature type="disulfide bond" evidence="5">
    <location>
        <begin position="168"/>
        <end position="195"/>
    </location>
</feature>
<dbReference type="InterPro" id="IPR000436">
    <property type="entry name" value="Sushi_SCR_CCP_dom"/>
</dbReference>
<dbReference type="PANTHER" id="PTHR45656">
    <property type="entry name" value="PROTEIN CBR-CLEC-78"/>
    <property type="match status" value="1"/>
</dbReference>
<dbReference type="InterPro" id="IPR051277">
    <property type="entry name" value="SEZ6_CSMD_C4BPB_Regulators"/>
</dbReference>
<dbReference type="PANTHER" id="PTHR45656:SF15">
    <property type="entry name" value="SUSHI DOMAIN-CONTAINING PROTEIN"/>
    <property type="match status" value="1"/>
</dbReference>
<name>A0A8B9F3C0_9PSIT</name>
<feature type="disulfide bond" evidence="5">
    <location>
        <begin position="330"/>
        <end position="357"/>
    </location>
</feature>
<keyword evidence="3" id="KW-0677">Repeat</keyword>
<evidence type="ECO:0000256" key="1">
    <source>
        <dbReference type="ARBA" id="ARBA00022659"/>
    </source>
</evidence>
<dbReference type="Pfam" id="PF00084">
    <property type="entry name" value="Sushi"/>
    <property type="match status" value="3"/>
</dbReference>
<dbReference type="Ensembl" id="ENSACOT00000003918.1">
    <property type="protein sequence ID" value="ENSACOP00000003780.1"/>
    <property type="gene ID" value="ENSACOG00000002671.1"/>
</dbReference>
<reference evidence="8" key="1">
    <citation type="submission" date="2025-08" db="UniProtKB">
        <authorList>
            <consortium name="Ensembl"/>
        </authorList>
    </citation>
    <scope>IDENTIFICATION</scope>
</reference>
<evidence type="ECO:0000256" key="3">
    <source>
        <dbReference type="ARBA" id="ARBA00022737"/>
    </source>
</evidence>
<keyword evidence="4 5" id="KW-1015">Disulfide bond</keyword>
<dbReference type="SMART" id="SM00032">
    <property type="entry name" value="CCP"/>
    <property type="match status" value="3"/>
</dbReference>
<dbReference type="PROSITE" id="PS50923">
    <property type="entry name" value="SUSHI"/>
    <property type="match status" value="3"/>
</dbReference>
<keyword evidence="2" id="KW-0732">Signal</keyword>
<feature type="region of interest" description="Disordered" evidence="6">
    <location>
        <begin position="1"/>
        <end position="27"/>
    </location>
</feature>
<reference evidence="8" key="2">
    <citation type="submission" date="2025-09" db="UniProtKB">
        <authorList>
            <consortium name="Ensembl"/>
        </authorList>
    </citation>
    <scope>IDENTIFICATION</scope>
</reference>
<sequence length="380" mass="41346">ATAASPASPSSETPLSRAQPRGTGASHTHAAQVGLAAAVASCAFRAVSGFIPCPAEHPPCLLSLFLPVFSFLTGGCGPPPNLTFAELTEKYRNLTEFPVGDTVRYRCPLGYTRHPGLSPTLTCLQNHTWSEALEFCKKVVCPAPKIQNGRVSVLKYRYMYKDTVSFKCHKGFTLRGNHTAQCQADKTWDPPVPVCEQGKCQHPDPPALQFPPHCSYPVIEANIDFIFPVCSNYFKGETRNCSFYLCLSSHVGISQEEARFTEHQLLLPPCPGFLQGRGGTLPPFLQLNIAFSSSPLSEVKCLPPPSIVNGEHSGHFLDTFHVGALVRYRCKRGFSLIGNKSVSCTTSGVWSHPPPRCEGVFVLFSLDLLNACSGVCLRTC</sequence>